<evidence type="ECO:0000256" key="1">
    <source>
        <dbReference type="SAM" id="MobiDB-lite"/>
    </source>
</evidence>
<dbReference type="EMBL" id="JAVDPW010000001">
    <property type="protein sequence ID" value="MDR6287691.1"/>
    <property type="molecule type" value="Genomic_DNA"/>
</dbReference>
<organism evidence="2 3">
    <name type="scientific">Inquilinus ginsengisoli</name>
    <dbReference type="NCBI Taxonomy" id="363840"/>
    <lineage>
        <taxon>Bacteria</taxon>
        <taxon>Pseudomonadati</taxon>
        <taxon>Pseudomonadota</taxon>
        <taxon>Alphaproteobacteria</taxon>
        <taxon>Rhodospirillales</taxon>
        <taxon>Rhodospirillaceae</taxon>
        <taxon>Inquilinus</taxon>
    </lineage>
</organism>
<accession>A0ABU1JGE8</accession>
<evidence type="ECO:0000313" key="2">
    <source>
        <dbReference type="EMBL" id="MDR6287691.1"/>
    </source>
</evidence>
<gene>
    <name evidence="2" type="ORF">E9232_000190</name>
</gene>
<proteinExistence type="predicted"/>
<feature type="compositionally biased region" description="Basic and acidic residues" evidence="1">
    <location>
        <begin position="1"/>
        <end position="21"/>
    </location>
</feature>
<evidence type="ECO:0000313" key="3">
    <source>
        <dbReference type="Proteomes" id="UP001262410"/>
    </source>
</evidence>
<name>A0ABU1JGE8_9PROT</name>
<keyword evidence="3" id="KW-1185">Reference proteome</keyword>
<dbReference type="RefSeq" id="WP_309791570.1">
    <property type="nucleotide sequence ID" value="NZ_JAVDPW010000001.1"/>
</dbReference>
<sequence>MSLDHNDAFDIERPDADEAARHAPSMTAQPACGGGRSAENRARIVAHLRSTLLIGDRSQVWD</sequence>
<feature type="region of interest" description="Disordered" evidence="1">
    <location>
        <begin position="1"/>
        <end position="37"/>
    </location>
</feature>
<dbReference type="Proteomes" id="UP001262410">
    <property type="component" value="Unassembled WGS sequence"/>
</dbReference>
<comment type="caution">
    <text evidence="2">The sequence shown here is derived from an EMBL/GenBank/DDBJ whole genome shotgun (WGS) entry which is preliminary data.</text>
</comment>
<protein>
    <submittedName>
        <fullName evidence="2">Uncharacterized protein</fullName>
    </submittedName>
</protein>
<reference evidence="2 3" key="1">
    <citation type="submission" date="2023-07" db="EMBL/GenBank/DDBJ databases">
        <title>Sorghum-associated microbial communities from plants grown in Nebraska, USA.</title>
        <authorList>
            <person name="Schachtman D."/>
        </authorList>
    </citation>
    <scope>NUCLEOTIDE SEQUENCE [LARGE SCALE GENOMIC DNA]</scope>
    <source>
        <strain evidence="2 3">584</strain>
    </source>
</reference>